<accession>A0A8H5HTE5</accession>
<evidence type="ECO:0000256" key="1">
    <source>
        <dbReference type="SAM" id="MobiDB-lite"/>
    </source>
</evidence>
<dbReference type="AlphaFoldDB" id="A0A8H5HTE5"/>
<proteinExistence type="predicted"/>
<keyword evidence="3" id="KW-1185">Reference proteome</keyword>
<organism evidence="2 3">
    <name type="scientific">Collybiopsis confluens</name>
    <dbReference type="NCBI Taxonomy" id="2823264"/>
    <lineage>
        <taxon>Eukaryota</taxon>
        <taxon>Fungi</taxon>
        <taxon>Dikarya</taxon>
        <taxon>Basidiomycota</taxon>
        <taxon>Agaricomycotina</taxon>
        <taxon>Agaricomycetes</taxon>
        <taxon>Agaricomycetidae</taxon>
        <taxon>Agaricales</taxon>
        <taxon>Marasmiineae</taxon>
        <taxon>Omphalotaceae</taxon>
        <taxon>Collybiopsis</taxon>
    </lineage>
</organism>
<evidence type="ECO:0000313" key="3">
    <source>
        <dbReference type="Proteomes" id="UP000518752"/>
    </source>
</evidence>
<name>A0A8H5HTE5_9AGAR</name>
<dbReference type="Proteomes" id="UP000518752">
    <property type="component" value="Unassembled WGS sequence"/>
</dbReference>
<evidence type="ECO:0000313" key="2">
    <source>
        <dbReference type="EMBL" id="KAF5388931.1"/>
    </source>
</evidence>
<comment type="caution">
    <text evidence="2">The sequence shown here is derived from an EMBL/GenBank/DDBJ whole genome shotgun (WGS) entry which is preliminary data.</text>
</comment>
<sequence>MTISVHDDATLVSKIARLSMKIPVLKLQIRNMDRTPQISAAVRQPEIPQIPTVLQSPVVDNAALRPVQAPIIPPPHQRSLQEKYSPPKNCCGADEYQGYA</sequence>
<protein>
    <submittedName>
        <fullName evidence="2">Uncharacterized protein</fullName>
    </submittedName>
</protein>
<feature type="region of interest" description="Disordered" evidence="1">
    <location>
        <begin position="69"/>
        <end position="100"/>
    </location>
</feature>
<reference evidence="2 3" key="1">
    <citation type="journal article" date="2020" name="ISME J.">
        <title>Uncovering the hidden diversity of litter-decomposition mechanisms in mushroom-forming fungi.</title>
        <authorList>
            <person name="Floudas D."/>
            <person name="Bentzer J."/>
            <person name="Ahren D."/>
            <person name="Johansson T."/>
            <person name="Persson P."/>
            <person name="Tunlid A."/>
        </authorList>
    </citation>
    <scope>NUCLEOTIDE SEQUENCE [LARGE SCALE GENOMIC DNA]</scope>
    <source>
        <strain evidence="2 3">CBS 406.79</strain>
    </source>
</reference>
<dbReference type="EMBL" id="JAACJN010000025">
    <property type="protein sequence ID" value="KAF5388931.1"/>
    <property type="molecule type" value="Genomic_DNA"/>
</dbReference>
<gene>
    <name evidence="2" type="ORF">D9757_005119</name>
</gene>